<organism evidence="2 3">
    <name type="scientific">Tropilaelaps mercedesae</name>
    <dbReference type="NCBI Taxonomy" id="418985"/>
    <lineage>
        <taxon>Eukaryota</taxon>
        <taxon>Metazoa</taxon>
        <taxon>Ecdysozoa</taxon>
        <taxon>Arthropoda</taxon>
        <taxon>Chelicerata</taxon>
        <taxon>Arachnida</taxon>
        <taxon>Acari</taxon>
        <taxon>Parasitiformes</taxon>
        <taxon>Mesostigmata</taxon>
        <taxon>Gamasina</taxon>
        <taxon>Dermanyssoidea</taxon>
        <taxon>Laelapidae</taxon>
        <taxon>Tropilaelaps</taxon>
    </lineage>
</organism>
<proteinExistence type="predicted"/>
<protein>
    <submittedName>
        <fullName evidence="2">Uncharacterized protein</fullName>
    </submittedName>
</protein>
<sequence>GSSSDIGGNGMGLAGVKCNMGKGGGALRSAELGECQKSTPSLKARENDGDLAPGGSLSSRGARSRQGAGFVLDECAGAHEPNDTLFFRARLTAATGANRAMYQQQETCKNEEQENRLLDFDHRFPPPSPTPNTQ</sequence>
<feature type="compositionally biased region" description="Basic and acidic residues" evidence="1">
    <location>
        <begin position="108"/>
        <end position="124"/>
    </location>
</feature>
<feature type="region of interest" description="Disordered" evidence="1">
    <location>
        <begin position="31"/>
        <end position="64"/>
    </location>
</feature>
<evidence type="ECO:0000313" key="2">
    <source>
        <dbReference type="EMBL" id="OQR74382.1"/>
    </source>
</evidence>
<feature type="compositionally biased region" description="Low complexity" evidence="1">
    <location>
        <begin position="53"/>
        <end position="64"/>
    </location>
</feature>
<reference evidence="2 3" key="1">
    <citation type="journal article" date="2017" name="Gigascience">
        <title>Draft genome of the honey bee ectoparasitic mite, Tropilaelaps mercedesae, is shaped by the parasitic life history.</title>
        <authorList>
            <person name="Dong X."/>
            <person name="Armstrong S.D."/>
            <person name="Xia D."/>
            <person name="Makepeace B.L."/>
            <person name="Darby A.C."/>
            <person name="Kadowaki T."/>
        </authorList>
    </citation>
    <scope>NUCLEOTIDE SEQUENCE [LARGE SCALE GENOMIC DNA]</scope>
    <source>
        <strain evidence="2">Wuxi-XJTLU</strain>
    </source>
</reference>
<name>A0A1V9XLY3_9ACAR</name>
<dbReference type="EMBL" id="MNPL01008076">
    <property type="protein sequence ID" value="OQR74382.1"/>
    <property type="molecule type" value="Genomic_DNA"/>
</dbReference>
<accession>A0A1V9XLY3</accession>
<comment type="caution">
    <text evidence="2">The sequence shown here is derived from an EMBL/GenBank/DDBJ whole genome shotgun (WGS) entry which is preliminary data.</text>
</comment>
<dbReference type="InParanoid" id="A0A1V9XLY3"/>
<feature type="compositionally biased region" description="Pro residues" evidence="1">
    <location>
        <begin position="125"/>
        <end position="134"/>
    </location>
</feature>
<feature type="non-terminal residue" evidence="2">
    <location>
        <position position="1"/>
    </location>
</feature>
<dbReference type="Proteomes" id="UP000192247">
    <property type="component" value="Unassembled WGS sequence"/>
</dbReference>
<gene>
    <name evidence="2" type="ORF">BIW11_09114</name>
</gene>
<evidence type="ECO:0000313" key="3">
    <source>
        <dbReference type="Proteomes" id="UP000192247"/>
    </source>
</evidence>
<feature type="region of interest" description="Disordered" evidence="1">
    <location>
        <begin position="108"/>
        <end position="134"/>
    </location>
</feature>
<keyword evidence="3" id="KW-1185">Reference proteome</keyword>
<evidence type="ECO:0000256" key="1">
    <source>
        <dbReference type="SAM" id="MobiDB-lite"/>
    </source>
</evidence>
<dbReference type="AlphaFoldDB" id="A0A1V9XLY3"/>